<proteinExistence type="predicted"/>
<evidence type="ECO:0000313" key="3">
    <source>
        <dbReference type="Proteomes" id="UP000635885"/>
    </source>
</evidence>
<keyword evidence="1" id="KW-0472">Membrane</keyword>
<dbReference type="Pfam" id="PF13858">
    <property type="entry name" value="DUF4199"/>
    <property type="match status" value="1"/>
</dbReference>
<feature type="transmembrane region" description="Helical" evidence="1">
    <location>
        <begin position="39"/>
        <end position="60"/>
    </location>
</feature>
<gene>
    <name evidence="2" type="ORF">GCM10010993_35210</name>
</gene>
<dbReference type="EMBL" id="BMFD01000023">
    <property type="protein sequence ID" value="GGC53753.1"/>
    <property type="molecule type" value="Genomic_DNA"/>
</dbReference>
<comment type="caution">
    <text evidence="2">The sequence shown here is derived from an EMBL/GenBank/DDBJ whole genome shotgun (WGS) entry which is preliminary data.</text>
</comment>
<feature type="transmembrane region" description="Helical" evidence="1">
    <location>
        <begin position="15"/>
        <end position="32"/>
    </location>
</feature>
<evidence type="ECO:0008006" key="4">
    <source>
        <dbReference type="Google" id="ProtNLM"/>
    </source>
</evidence>
<sequence length="173" mass="18844">MEEKLTLGDSVKKWGLIYGLIGLIVALLSAIFDIQAMGMAGSIISSLVNIGVAFAIYFLATKEYRESNDGMLSFGQGFKIVALVGLLGGAIRAFGFYVYIKFIDSTFMDRVLEAQIQAQENMGASYDPDAVPEFMKFFQTAEFMGIASLIGAIFGFLILGLIAVAVNKRTEDY</sequence>
<dbReference type="Proteomes" id="UP000635885">
    <property type="component" value="Unassembled WGS sequence"/>
</dbReference>
<feature type="transmembrane region" description="Helical" evidence="1">
    <location>
        <begin position="143"/>
        <end position="166"/>
    </location>
</feature>
<name>A0ABQ1N468_9BACT</name>
<organism evidence="2 3">
    <name type="scientific">Belliella aquatica</name>
    <dbReference type="NCBI Taxonomy" id="1323734"/>
    <lineage>
        <taxon>Bacteria</taxon>
        <taxon>Pseudomonadati</taxon>
        <taxon>Bacteroidota</taxon>
        <taxon>Cytophagia</taxon>
        <taxon>Cytophagales</taxon>
        <taxon>Cyclobacteriaceae</taxon>
        <taxon>Belliella</taxon>
    </lineage>
</organism>
<protein>
    <recommendedName>
        <fullName evidence="4">DUF4199 domain-containing protein</fullName>
    </recommendedName>
</protein>
<evidence type="ECO:0000313" key="2">
    <source>
        <dbReference type="EMBL" id="GGC53753.1"/>
    </source>
</evidence>
<dbReference type="RefSeq" id="WP_188444430.1">
    <property type="nucleotide sequence ID" value="NZ_BMFD01000023.1"/>
</dbReference>
<evidence type="ECO:0000256" key="1">
    <source>
        <dbReference type="SAM" id="Phobius"/>
    </source>
</evidence>
<keyword evidence="3" id="KW-1185">Reference proteome</keyword>
<accession>A0ABQ1N468</accession>
<dbReference type="InterPro" id="IPR025250">
    <property type="entry name" value="DUF4199"/>
</dbReference>
<keyword evidence="1" id="KW-0812">Transmembrane</keyword>
<feature type="transmembrane region" description="Helical" evidence="1">
    <location>
        <begin position="80"/>
        <end position="100"/>
    </location>
</feature>
<keyword evidence="1" id="KW-1133">Transmembrane helix</keyword>
<reference evidence="3" key="1">
    <citation type="journal article" date="2019" name="Int. J. Syst. Evol. Microbiol.">
        <title>The Global Catalogue of Microorganisms (GCM) 10K type strain sequencing project: providing services to taxonomists for standard genome sequencing and annotation.</title>
        <authorList>
            <consortium name="The Broad Institute Genomics Platform"/>
            <consortium name="The Broad Institute Genome Sequencing Center for Infectious Disease"/>
            <person name="Wu L."/>
            <person name="Ma J."/>
        </authorList>
    </citation>
    <scope>NUCLEOTIDE SEQUENCE [LARGE SCALE GENOMIC DNA]</scope>
    <source>
        <strain evidence="3">CGMCC 1.12479</strain>
    </source>
</reference>